<gene>
    <name evidence="1" type="ORF">LCGC14_2758190</name>
</gene>
<name>A0A0F9B8D5_9ZZZZ</name>
<dbReference type="Gene3D" id="3.40.1350.10">
    <property type="match status" value="1"/>
</dbReference>
<dbReference type="InterPro" id="IPR011856">
    <property type="entry name" value="tRNA_endonuc-like_dom_sf"/>
</dbReference>
<dbReference type="EMBL" id="LAZR01050627">
    <property type="protein sequence ID" value="KKK86944.1"/>
    <property type="molecule type" value="Genomic_DNA"/>
</dbReference>
<evidence type="ECO:0008006" key="2">
    <source>
        <dbReference type="Google" id="ProtNLM"/>
    </source>
</evidence>
<comment type="caution">
    <text evidence="1">The sequence shown here is derived from an EMBL/GenBank/DDBJ whole genome shotgun (WGS) entry which is preliminary data.</text>
</comment>
<sequence length="95" mass="11115">MTEETDIKHAVKEYLDIMGIFSYPILQGIGAYKGLPDRVMHFNRRTVYLEIKKPKGKLSPHQELFKMRCEDDCITYLVIRSLDDIMNYVEGNNES</sequence>
<proteinExistence type="predicted"/>
<dbReference type="AlphaFoldDB" id="A0A0F9B8D5"/>
<reference evidence="1" key="1">
    <citation type="journal article" date="2015" name="Nature">
        <title>Complex archaea that bridge the gap between prokaryotes and eukaryotes.</title>
        <authorList>
            <person name="Spang A."/>
            <person name="Saw J.H."/>
            <person name="Jorgensen S.L."/>
            <person name="Zaremba-Niedzwiedzka K."/>
            <person name="Martijn J."/>
            <person name="Lind A.E."/>
            <person name="van Eijk R."/>
            <person name="Schleper C."/>
            <person name="Guy L."/>
            <person name="Ettema T.J."/>
        </authorList>
    </citation>
    <scope>NUCLEOTIDE SEQUENCE</scope>
</reference>
<organism evidence="1">
    <name type="scientific">marine sediment metagenome</name>
    <dbReference type="NCBI Taxonomy" id="412755"/>
    <lineage>
        <taxon>unclassified sequences</taxon>
        <taxon>metagenomes</taxon>
        <taxon>ecological metagenomes</taxon>
    </lineage>
</organism>
<protein>
    <recommendedName>
        <fullName evidence="2">VRR-NUC domain-containing protein</fullName>
    </recommendedName>
</protein>
<dbReference type="GO" id="GO:0003676">
    <property type="term" value="F:nucleic acid binding"/>
    <property type="evidence" value="ECO:0007669"/>
    <property type="project" value="InterPro"/>
</dbReference>
<accession>A0A0F9B8D5</accession>
<evidence type="ECO:0000313" key="1">
    <source>
        <dbReference type="EMBL" id="KKK86944.1"/>
    </source>
</evidence>